<gene>
    <name evidence="2" type="ORF">POVCU1_038690</name>
</gene>
<sequence>MLFLYNRHERKKQNKKEIYLCVSPLLCVDDSKKTLVHLRGKAGINGLAQGLGRTRPQRSQLIRDKKKKKKKKNKNKQNREEEYLNRI</sequence>
<protein>
    <submittedName>
        <fullName evidence="2">Uncharacterized protein</fullName>
    </submittedName>
</protein>
<feature type="region of interest" description="Disordered" evidence="1">
    <location>
        <begin position="46"/>
        <end position="87"/>
    </location>
</feature>
<dbReference type="AlphaFoldDB" id="A0A1A8WX17"/>
<feature type="compositionally biased region" description="Basic and acidic residues" evidence="1">
    <location>
        <begin position="77"/>
        <end position="87"/>
    </location>
</feature>
<evidence type="ECO:0000313" key="2">
    <source>
        <dbReference type="EMBL" id="SBS97497.1"/>
    </source>
</evidence>
<evidence type="ECO:0000313" key="3">
    <source>
        <dbReference type="Proteomes" id="UP000078546"/>
    </source>
</evidence>
<name>A0A1A8WX17_PLAOA</name>
<accession>A0A1A8WX17</accession>
<organism evidence="2 3">
    <name type="scientific">Plasmodium ovale curtisi</name>
    <dbReference type="NCBI Taxonomy" id="864141"/>
    <lineage>
        <taxon>Eukaryota</taxon>
        <taxon>Sar</taxon>
        <taxon>Alveolata</taxon>
        <taxon>Apicomplexa</taxon>
        <taxon>Aconoidasida</taxon>
        <taxon>Haemosporida</taxon>
        <taxon>Plasmodiidae</taxon>
        <taxon>Plasmodium</taxon>
        <taxon>Plasmodium (Plasmodium)</taxon>
    </lineage>
</organism>
<dbReference type="EMBL" id="FLQV01000712">
    <property type="protein sequence ID" value="SBS97497.1"/>
    <property type="molecule type" value="Genomic_DNA"/>
</dbReference>
<proteinExistence type="predicted"/>
<reference evidence="3" key="1">
    <citation type="submission" date="2016-05" db="EMBL/GenBank/DDBJ databases">
        <authorList>
            <person name="Naeem Raeece"/>
        </authorList>
    </citation>
    <scope>NUCLEOTIDE SEQUENCE [LARGE SCALE GENOMIC DNA]</scope>
</reference>
<feature type="compositionally biased region" description="Basic residues" evidence="1">
    <location>
        <begin position="64"/>
        <end position="76"/>
    </location>
</feature>
<evidence type="ECO:0000256" key="1">
    <source>
        <dbReference type="SAM" id="MobiDB-lite"/>
    </source>
</evidence>
<dbReference type="Proteomes" id="UP000078546">
    <property type="component" value="Unassembled WGS sequence"/>
</dbReference>